<evidence type="ECO:0000256" key="13">
    <source>
        <dbReference type="SAM" id="SignalP"/>
    </source>
</evidence>
<dbReference type="Proteomes" id="UP000297872">
    <property type="component" value="Unassembled WGS sequence"/>
</dbReference>
<dbReference type="OrthoDB" id="9775095at2"/>
<evidence type="ECO:0000256" key="9">
    <source>
        <dbReference type="ARBA" id="ARBA00023136"/>
    </source>
</evidence>
<keyword evidence="17" id="KW-1185">Reference proteome</keyword>
<keyword evidence="6" id="KW-0408">Iron</keyword>
<evidence type="ECO:0000256" key="11">
    <source>
        <dbReference type="PROSITE-ProRule" id="PRU01360"/>
    </source>
</evidence>
<comment type="similarity">
    <text evidence="11 12">Belongs to the TonB-dependent receptor family.</text>
</comment>
<evidence type="ECO:0000259" key="14">
    <source>
        <dbReference type="Pfam" id="PF00593"/>
    </source>
</evidence>
<keyword evidence="16" id="KW-0675">Receptor</keyword>
<dbReference type="InterPro" id="IPR012910">
    <property type="entry name" value="Plug_dom"/>
</dbReference>
<dbReference type="PANTHER" id="PTHR32552:SF81">
    <property type="entry name" value="TONB-DEPENDENT OUTER MEMBRANE RECEPTOR"/>
    <property type="match status" value="1"/>
</dbReference>
<dbReference type="AlphaFoldDB" id="A0A4Y8VRX4"/>
<dbReference type="GeneID" id="302994328"/>
<keyword evidence="10 11" id="KW-0998">Cell outer membrane</keyword>
<keyword evidence="13" id="KW-0732">Signal</keyword>
<comment type="subcellular location">
    <subcellularLocation>
        <location evidence="1 11">Cell outer membrane</location>
        <topology evidence="1 11">Multi-pass membrane protein</topology>
    </subcellularLocation>
</comment>
<name>A0A4Y8VRX4_9BACT</name>
<keyword evidence="8 12" id="KW-0798">TonB box</keyword>
<evidence type="ECO:0000313" key="17">
    <source>
        <dbReference type="Proteomes" id="UP000297872"/>
    </source>
</evidence>
<evidence type="ECO:0000256" key="10">
    <source>
        <dbReference type="ARBA" id="ARBA00023237"/>
    </source>
</evidence>
<dbReference type="PROSITE" id="PS52016">
    <property type="entry name" value="TONB_DEPENDENT_REC_3"/>
    <property type="match status" value="1"/>
</dbReference>
<evidence type="ECO:0000256" key="5">
    <source>
        <dbReference type="ARBA" id="ARBA00022692"/>
    </source>
</evidence>
<evidence type="ECO:0000256" key="4">
    <source>
        <dbReference type="ARBA" id="ARBA00022496"/>
    </source>
</evidence>
<evidence type="ECO:0000256" key="6">
    <source>
        <dbReference type="ARBA" id="ARBA00023004"/>
    </source>
</evidence>
<dbReference type="PANTHER" id="PTHR32552">
    <property type="entry name" value="FERRICHROME IRON RECEPTOR-RELATED"/>
    <property type="match status" value="1"/>
</dbReference>
<evidence type="ECO:0000259" key="15">
    <source>
        <dbReference type="Pfam" id="PF07715"/>
    </source>
</evidence>
<dbReference type="Pfam" id="PF00593">
    <property type="entry name" value="TonB_dep_Rec_b-barrel"/>
    <property type="match status" value="1"/>
</dbReference>
<comment type="caution">
    <text evidence="16">The sequence shown here is derived from an EMBL/GenBank/DDBJ whole genome shotgun (WGS) entry which is preliminary data.</text>
</comment>
<evidence type="ECO:0000313" key="16">
    <source>
        <dbReference type="EMBL" id="TFH83339.1"/>
    </source>
</evidence>
<keyword evidence="7" id="KW-0406">Ion transport</keyword>
<feature type="domain" description="TonB-dependent receptor plug" evidence="15">
    <location>
        <begin position="73"/>
        <end position="175"/>
    </location>
</feature>
<dbReference type="EMBL" id="SGVY01000006">
    <property type="protein sequence ID" value="TFH83339.1"/>
    <property type="molecule type" value="Genomic_DNA"/>
</dbReference>
<keyword evidence="2 11" id="KW-0813">Transport</keyword>
<protein>
    <submittedName>
        <fullName evidence="16">TonB-dependent receptor</fullName>
    </submittedName>
</protein>
<accession>A0A4Y8VRX4</accession>
<gene>
    <name evidence="16" type="ORF">EXN75_03330</name>
</gene>
<feature type="chain" id="PRO_5021410402" evidence="13">
    <location>
        <begin position="21"/>
        <end position="821"/>
    </location>
</feature>
<feature type="signal peptide" evidence="13">
    <location>
        <begin position="1"/>
        <end position="20"/>
    </location>
</feature>
<evidence type="ECO:0000256" key="2">
    <source>
        <dbReference type="ARBA" id="ARBA00022448"/>
    </source>
</evidence>
<evidence type="ECO:0000256" key="1">
    <source>
        <dbReference type="ARBA" id="ARBA00004571"/>
    </source>
</evidence>
<dbReference type="Pfam" id="PF07715">
    <property type="entry name" value="Plug"/>
    <property type="match status" value="1"/>
</dbReference>
<sequence length="821" mass="92077">MYFKILVAASLAANFLPVNAEDEYLAKAESMHPASAANGNLVSPESVFADSSKVFDIDEIVVVSQPKETRRLRQQALSSSSLSSFQIHKLGVHDLRELSQYIPNFVMPNYGSRLSSSVYVRGIGSRVNSPSVGIYMDDIPVMSKSAFNLHNYQLSRVDVLRGPQGTLYGQNTEGGLVRMYSHNPFNYQGTDVKLGYGSRSYRNFEVAHYNKVNEKTAFSLAGFYDGQNGFFRNSFTGERADKMNEAGGKLLVKTRLNAGWDVDVLANYQYVDQNGFPYGRLDLATGNTDRPASTFAGIYRRNNLISGLRLTRQGNLFDFTSVSSYQYVKDHMLMDQDYLPADYMRILQQQLQNSFTQEFTFKGKQAVGGFWHWTLGAFFSQQWLKTNGPVFFDEAMTAPIGNAIQRQMYDAMVKAMAGRMIAQGMPAAAAQAAAQRAIEQAGGVGMEVSMGAPGLYRTPQSNLGFYHESLFDLSSSLSLTLGLRYDYMLTSIHYESSAYMSMKARVMGMERTNTLRSMLDGRTHDHFEELLPKLGLTWRLDSHGSNVYAVVSKGYRAGGYNIQMFSDILQTELNANRQAAMRGDYDVPHSAEDYEKVNKTISYEPEVSWNYELGTHLNLFENAVHLDFSAFYMQVKNQQLSVMAGNYGFGRMMVNAGKSHSCGIEAALRGQLFNGHFDWMLNYGYTRAVFDEYRSGEGAEAEDFKDKFVPYVPQHTLSAAADYRIDTDCRLLRSLTLGANVNAQGKTYWDQANSYSQNLYAVLGAHLDADLGKVLISFWARNLTNTHYNTFAVDNAATGNKEYFAQRGNPFQCGVDLRFHF</sequence>
<keyword evidence="3 11" id="KW-1134">Transmembrane beta strand</keyword>
<evidence type="ECO:0000256" key="8">
    <source>
        <dbReference type="ARBA" id="ARBA00023077"/>
    </source>
</evidence>
<dbReference type="RefSeq" id="WP_134842770.1">
    <property type="nucleotide sequence ID" value="NZ_SGVY01000006.1"/>
</dbReference>
<dbReference type="GO" id="GO:0006826">
    <property type="term" value="P:iron ion transport"/>
    <property type="evidence" value="ECO:0007669"/>
    <property type="project" value="UniProtKB-KW"/>
</dbReference>
<dbReference type="Gene3D" id="2.40.170.20">
    <property type="entry name" value="TonB-dependent receptor, beta-barrel domain"/>
    <property type="match status" value="2"/>
</dbReference>
<evidence type="ECO:0000256" key="3">
    <source>
        <dbReference type="ARBA" id="ARBA00022452"/>
    </source>
</evidence>
<dbReference type="SUPFAM" id="SSF56935">
    <property type="entry name" value="Porins"/>
    <property type="match status" value="1"/>
</dbReference>
<dbReference type="InterPro" id="IPR039426">
    <property type="entry name" value="TonB-dep_rcpt-like"/>
</dbReference>
<keyword evidence="4" id="KW-0410">Iron transport</keyword>
<organism evidence="16 17">
    <name type="scientific">Segatella hominis</name>
    <dbReference type="NCBI Taxonomy" id="2518605"/>
    <lineage>
        <taxon>Bacteria</taxon>
        <taxon>Pseudomonadati</taxon>
        <taxon>Bacteroidota</taxon>
        <taxon>Bacteroidia</taxon>
        <taxon>Bacteroidales</taxon>
        <taxon>Prevotellaceae</taxon>
        <taxon>Segatella</taxon>
    </lineage>
</organism>
<reference evidence="16 17" key="1">
    <citation type="submission" date="2019-02" db="EMBL/GenBank/DDBJ databases">
        <title>Draft Genome Sequence of the Prevotella sp. BCRC 81118, Isolated from Human Feces.</title>
        <authorList>
            <person name="Huang C.-H."/>
        </authorList>
    </citation>
    <scope>NUCLEOTIDE SEQUENCE [LARGE SCALE GENOMIC DNA]</scope>
    <source>
        <strain evidence="16 17">BCRC 81118</strain>
    </source>
</reference>
<feature type="domain" description="TonB-dependent receptor-like beta-barrel" evidence="14">
    <location>
        <begin position="268"/>
        <end position="783"/>
    </location>
</feature>
<evidence type="ECO:0000256" key="12">
    <source>
        <dbReference type="RuleBase" id="RU003357"/>
    </source>
</evidence>
<dbReference type="GO" id="GO:0009279">
    <property type="term" value="C:cell outer membrane"/>
    <property type="evidence" value="ECO:0007669"/>
    <property type="project" value="UniProtKB-SubCell"/>
</dbReference>
<keyword evidence="5 11" id="KW-0812">Transmembrane</keyword>
<dbReference type="InterPro" id="IPR000531">
    <property type="entry name" value="Beta-barrel_TonB"/>
</dbReference>
<proteinExistence type="inferred from homology"/>
<keyword evidence="9 11" id="KW-0472">Membrane</keyword>
<dbReference type="InterPro" id="IPR036942">
    <property type="entry name" value="Beta-barrel_TonB_sf"/>
</dbReference>
<evidence type="ECO:0000256" key="7">
    <source>
        <dbReference type="ARBA" id="ARBA00023065"/>
    </source>
</evidence>